<protein>
    <recommendedName>
        <fullName evidence="2">AB hydrolase-1 domain-containing protein</fullName>
    </recommendedName>
</protein>
<dbReference type="InterPro" id="IPR029058">
    <property type="entry name" value="AB_hydrolase_fold"/>
</dbReference>
<evidence type="ECO:0000313" key="3">
    <source>
        <dbReference type="EMBL" id="KAK5083906.1"/>
    </source>
</evidence>
<evidence type="ECO:0000256" key="1">
    <source>
        <dbReference type="SAM" id="SignalP"/>
    </source>
</evidence>
<gene>
    <name evidence="3" type="ORF">LTR05_006413</name>
</gene>
<dbReference type="AlphaFoldDB" id="A0AAN7SXH0"/>
<dbReference type="InterPro" id="IPR000073">
    <property type="entry name" value="AB_hydrolase_1"/>
</dbReference>
<keyword evidence="4" id="KW-1185">Reference proteome</keyword>
<dbReference type="SUPFAM" id="SSF53474">
    <property type="entry name" value="alpha/beta-Hydrolases"/>
    <property type="match status" value="1"/>
</dbReference>
<dbReference type="Pfam" id="PF12697">
    <property type="entry name" value="Abhydrolase_6"/>
    <property type="match status" value="1"/>
</dbReference>
<accession>A0AAN7SXH0</accession>
<sequence length="381" mass="40564">MVQSLTIAAFAALTSVAAAARCQNLTIPISVSARNGVFNQTNPTNAIEATNFALRMSRQGHNYTQESLTGYNTVSGNYQIAATYCEPDAGPGKVVQVLTHGIGFDRSYWDFSYNNYNYSYVREAVDHYGYSTFAFDRLGIGMSTHFTDPINEGQIWIEVAALRYLTQGLRASSIPGISAKFQKIVHVGHSFGSSQTYALTAADPSISDGLVLTGFSQNGSFASQFILGSNFIIANTVPALSSYVTGYLAPQSAVGVQIDFFAPNSFDPQLLQVAYQNGQPVTPGEIMTLVGASAKPNPVAKPVLVITGEHDTPYCGGDCLATGNASLPSIPAASRMFLPNAAPFQAFIVPGSGHGLNFEYSHPTTYGTILNFLAQNGLAAK</sequence>
<keyword evidence="1" id="KW-0732">Signal</keyword>
<comment type="caution">
    <text evidence="3">The sequence shown here is derived from an EMBL/GenBank/DDBJ whole genome shotgun (WGS) entry which is preliminary data.</text>
</comment>
<evidence type="ECO:0000259" key="2">
    <source>
        <dbReference type="Pfam" id="PF12697"/>
    </source>
</evidence>
<dbReference type="Proteomes" id="UP001309876">
    <property type="component" value="Unassembled WGS sequence"/>
</dbReference>
<dbReference type="EMBL" id="JAVRRJ010000006">
    <property type="protein sequence ID" value="KAK5083906.1"/>
    <property type="molecule type" value="Genomic_DNA"/>
</dbReference>
<organism evidence="3 4">
    <name type="scientific">Lithohypha guttulata</name>
    <dbReference type="NCBI Taxonomy" id="1690604"/>
    <lineage>
        <taxon>Eukaryota</taxon>
        <taxon>Fungi</taxon>
        <taxon>Dikarya</taxon>
        <taxon>Ascomycota</taxon>
        <taxon>Pezizomycotina</taxon>
        <taxon>Eurotiomycetes</taxon>
        <taxon>Chaetothyriomycetidae</taxon>
        <taxon>Chaetothyriales</taxon>
        <taxon>Trichomeriaceae</taxon>
        <taxon>Lithohypha</taxon>
    </lineage>
</organism>
<dbReference type="Gene3D" id="3.40.50.1820">
    <property type="entry name" value="alpha/beta hydrolase"/>
    <property type="match status" value="1"/>
</dbReference>
<proteinExistence type="predicted"/>
<name>A0AAN7SXH0_9EURO</name>
<feature type="signal peptide" evidence="1">
    <location>
        <begin position="1"/>
        <end position="19"/>
    </location>
</feature>
<reference evidence="3 4" key="1">
    <citation type="submission" date="2023-08" db="EMBL/GenBank/DDBJ databases">
        <title>Black Yeasts Isolated from many extreme environments.</title>
        <authorList>
            <person name="Coleine C."/>
            <person name="Stajich J.E."/>
            <person name="Selbmann L."/>
        </authorList>
    </citation>
    <scope>NUCLEOTIDE SEQUENCE [LARGE SCALE GENOMIC DNA]</scope>
    <source>
        <strain evidence="3 4">CCFEE 5910</strain>
    </source>
</reference>
<feature type="chain" id="PRO_5042970006" description="AB hydrolase-1 domain-containing protein" evidence="1">
    <location>
        <begin position="20"/>
        <end position="381"/>
    </location>
</feature>
<evidence type="ECO:0000313" key="4">
    <source>
        <dbReference type="Proteomes" id="UP001309876"/>
    </source>
</evidence>
<feature type="domain" description="AB hydrolase-1" evidence="2">
    <location>
        <begin position="97"/>
        <end position="363"/>
    </location>
</feature>